<evidence type="ECO:0000313" key="3">
    <source>
        <dbReference type="EMBL" id="SNX71582.1"/>
    </source>
</evidence>
<evidence type="ECO:0000259" key="2">
    <source>
        <dbReference type="Pfam" id="PF13670"/>
    </source>
</evidence>
<gene>
    <name evidence="3" type="ORF">SAMN05878503_11039</name>
</gene>
<accession>A0A285CVK5</accession>
<keyword evidence="4" id="KW-1185">Reference proteome</keyword>
<evidence type="ECO:0000256" key="1">
    <source>
        <dbReference type="SAM" id="SignalP"/>
    </source>
</evidence>
<sequence length="85" mass="8764">MKAILSAPLVAGLVVSALVASTALAQTTPSLTAAISKIEAKGYKVHDIDSEGSWLEIDATTRDGVRVELIVDAATAGVLRESVDD</sequence>
<proteinExistence type="predicted"/>
<dbReference type="Proteomes" id="UP000219467">
    <property type="component" value="Unassembled WGS sequence"/>
</dbReference>
<feature type="domain" description="PepSY" evidence="2">
    <location>
        <begin position="13"/>
        <end position="81"/>
    </location>
</feature>
<dbReference type="RefSeq" id="WP_097030829.1">
    <property type="nucleotide sequence ID" value="NZ_OAOQ01000010.1"/>
</dbReference>
<reference evidence="4" key="1">
    <citation type="submission" date="2017-08" db="EMBL/GenBank/DDBJ databases">
        <authorList>
            <person name="Varghese N."/>
            <person name="Submissions S."/>
        </authorList>
    </citation>
    <scope>NUCLEOTIDE SEQUENCE [LARGE SCALE GENOMIC DNA]</scope>
    <source>
        <strain evidence="4">JA234</strain>
    </source>
</reference>
<organism evidence="3 4">
    <name type="scientific">Cereibacter ovatus</name>
    <dbReference type="NCBI Taxonomy" id="439529"/>
    <lineage>
        <taxon>Bacteria</taxon>
        <taxon>Pseudomonadati</taxon>
        <taxon>Pseudomonadota</taxon>
        <taxon>Alphaproteobacteria</taxon>
        <taxon>Rhodobacterales</taxon>
        <taxon>Paracoccaceae</taxon>
        <taxon>Cereibacter</taxon>
    </lineage>
</organism>
<dbReference type="InterPro" id="IPR025711">
    <property type="entry name" value="PepSY"/>
</dbReference>
<evidence type="ECO:0000313" key="4">
    <source>
        <dbReference type="Proteomes" id="UP000219467"/>
    </source>
</evidence>
<protein>
    <submittedName>
        <fullName evidence="3">YpeB-like protein with putative protease inhibitory function</fullName>
    </submittedName>
</protein>
<feature type="signal peptide" evidence="1">
    <location>
        <begin position="1"/>
        <end position="25"/>
    </location>
</feature>
<keyword evidence="1" id="KW-0732">Signal</keyword>
<dbReference type="Pfam" id="PF13670">
    <property type="entry name" value="PepSY_2"/>
    <property type="match status" value="1"/>
</dbReference>
<feature type="chain" id="PRO_5012063415" evidence="1">
    <location>
        <begin position="26"/>
        <end position="85"/>
    </location>
</feature>
<name>A0A285CVK5_9RHOB</name>
<dbReference type="AlphaFoldDB" id="A0A285CVK5"/>
<dbReference type="EMBL" id="OAOQ01000010">
    <property type="protein sequence ID" value="SNX71582.1"/>
    <property type="molecule type" value="Genomic_DNA"/>
</dbReference>
<dbReference type="OrthoDB" id="7850927at2"/>